<feature type="binding site" evidence="15">
    <location>
        <position position="42"/>
    </location>
    <ligand>
        <name>Mg(2+)</name>
        <dbReference type="ChEBI" id="CHEBI:18420"/>
    </ligand>
</feature>
<keyword evidence="11 15" id="KW-0255">Endonuclease</keyword>
<reference evidence="18 19" key="1">
    <citation type="submission" date="2019-03" db="EMBL/GenBank/DDBJ databases">
        <title>Genomic Encyclopedia of Type Strains, Phase IV (KMG-IV): sequencing the most valuable type-strain genomes for metagenomic binning, comparative biology and taxonomic classification.</title>
        <authorList>
            <person name="Goeker M."/>
        </authorList>
    </citation>
    <scope>NUCLEOTIDE SEQUENCE [LARGE SCALE GENOMIC DNA]</scope>
    <source>
        <strain evidence="18 19">DSM 26377</strain>
    </source>
</reference>
<evidence type="ECO:0000313" key="19">
    <source>
        <dbReference type="Proteomes" id="UP000295341"/>
    </source>
</evidence>
<comment type="cofactor">
    <cofactor evidence="15">
        <name>Mg(2+)</name>
        <dbReference type="ChEBI" id="CHEBI:18420"/>
    </cofactor>
</comment>
<keyword evidence="15" id="KW-0699">rRNA-binding</keyword>
<organism evidence="18 19">
    <name type="scientific">Panacagrimonas perspica</name>
    <dbReference type="NCBI Taxonomy" id="381431"/>
    <lineage>
        <taxon>Bacteria</taxon>
        <taxon>Pseudomonadati</taxon>
        <taxon>Pseudomonadota</taxon>
        <taxon>Gammaproteobacteria</taxon>
        <taxon>Nevskiales</taxon>
        <taxon>Nevskiaceae</taxon>
        <taxon>Panacagrimonas</taxon>
    </lineage>
</organism>
<dbReference type="GO" id="GO:0042802">
    <property type="term" value="F:identical protein binding"/>
    <property type="evidence" value="ECO:0007669"/>
    <property type="project" value="UniProtKB-ARBA"/>
</dbReference>
<dbReference type="Proteomes" id="UP000295341">
    <property type="component" value="Unassembled WGS sequence"/>
</dbReference>
<dbReference type="NCBIfam" id="TIGR02191">
    <property type="entry name" value="RNaseIII"/>
    <property type="match status" value="1"/>
</dbReference>
<dbReference type="HAMAP" id="MF_00104">
    <property type="entry name" value="RNase_III"/>
    <property type="match status" value="1"/>
</dbReference>
<evidence type="ECO:0000256" key="7">
    <source>
        <dbReference type="ARBA" id="ARBA00022664"/>
    </source>
</evidence>
<dbReference type="InterPro" id="IPR011907">
    <property type="entry name" value="RNase_III"/>
</dbReference>
<comment type="function">
    <text evidence="15">Digests double-stranded RNA. Involved in the processing of primary rRNA transcript to yield the immediate precursors to the large and small rRNAs (23S and 16S). Processes some mRNAs, and tRNAs when they are encoded in the rRNA operon. Processes pre-crRNA and tracrRNA of type II CRISPR loci if present in the organism.</text>
</comment>
<dbReference type="GO" id="GO:0006364">
    <property type="term" value="P:rRNA processing"/>
    <property type="evidence" value="ECO:0007669"/>
    <property type="project" value="UniProtKB-UniRule"/>
</dbReference>
<dbReference type="EC" id="3.1.26.3" evidence="15"/>
<dbReference type="GO" id="GO:0005737">
    <property type="term" value="C:cytoplasm"/>
    <property type="evidence" value="ECO:0007669"/>
    <property type="project" value="UniProtKB-SubCell"/>
</dbReference>
<dbReference type="Pfam" id="PF14622">
    <property type="entry name" value="Ribonucleas_3_3"/>
    <property type="match status" value="1"/>
</dbReference>
<evidence type="ECO:0000256" key="12">
    <source>
        <dbReference type="ARBA" id="ARBA00022801"/>
    </source>
</evidence>
<dbReference type="PROSITE" id="PS50137">
    <property type="entry name" value="DS_RBD"/>
    <property type="match status" value="1"/>
</dbReference>
<evidence type="ECO:0000256" key="10">
    <source>
        <dbReference type="ARBA" id="ARBA00022723"/>
    </source>
</evidence>
<evidence type="ECO:0000256" key="13">
    <source>
        <dbReference type="ARBA" id="ARBA00022842"/>
    </source>
</evidence>
<evidence type="ECO:0000259" key="17">
    <source>
        <dbReference type="PROSITE" id="PS50142"/>
    </source>
</evidence>
<evidence type="ECO:0000256" key="8">
    <source>
        <dbReference type="ARBA" id="ARBA00022694"/>
    </source>
</evidence>
<dbReference type="InterPro" id="IPR014720">
    <property type="entry name" value="dsRBD_dom"/>
</dbReference>
<dbReference type="InterPro" id="IPR036389">
    <property type="entry name" value="RNase_III_sf"/>
</dbReference>
<dbReference type="AlphaFoldDB" id="A0A4R7NXG7"/>
<evidence type="ECO:0000256" key="5">
    <source>
        <dbReference type="ARBA" id="ARBA00022490"/>
    </source>
</evidence>
<evidence type="ECO:0000256" key="14">
    <source>
        <dbReference type="ARBA" id="ARBA00022884"/>
    </source>
</evidence>
<dbReference type="PANTHER" id="PTHR11207">
    <property type="entry name" value="RIBONUCLEASE III"/>
    <property type="match status" value="1"/>
</dbReference>
<comment type="similarity">
    <text evidence="3">Belongs to the ribonuclease III family.</text>
</comment>
<name>A0A4R7NXG7_9GAMM</name>
<evidence type="ECO:0000256" key="1">
    <source>
        <dbReference type="ARBA" id="ARBA00000109"/>
    </source>
</evidence>
<dbReference type="Gene3D" id="1.10.1520.10">
    <property type="entry name" value="Ribonuclease III domain"/>
    <property type="match status" value="1"/>
</dbReference>
<keyword evidence="9 15" id="KW-0540">Nuclease</keyword>
<keyword evidence="8 15" id="KW-0819">tRNA processing</keyword>
<comment type="catalytic activity">
    <reaction evidence="1 15">
        <text>Endonucleolytic cleavage to 5'-phosphomonoester.</text>
        <dbReference type="EC" id="3.1.26.3"/>
    </reaction>
</comment>
<dbReference type="PANTHER" id="PTHR11207:SF0">
    <property type="entry name" value="RIBONUCLEASE 3"/>
    <property type="match status" value="1"/>
</dbReference>
<dbReference type="GO" id="GO:0004525">
    <property type="term" value="F:ribonuclease III activity"/>
    <property type="evidence" value="ECO:0007669"/>
    <property type="project" value="UniProtKB-UniRule"/>
</dbReference>
<dbReference type="InterPro" id="IPR000999">
    <property type="entry name" value="RNase_III_dom"/>
</dbReference>
<sequence>MEAGRRDAELATKLGREFRDPALLARALTHRSFSGVNNERLEFLGDALIGFFIADALYVQRPRAEEGDLSRWRSSLVRERSLATIARRLGLGDHLRLGEGELKSGGWRRDSVLADAVEAVVAAVYLDGGFEAATQTCRTLFAQDLADLPDAETLKDPKTRLQEWLQGRSRPLPVYEVLEESGPAHRRYFLVRASLTDEDRASDASGSSRRIAEQQAASALLESLQSSTT</sequence>
<keyword evidence="5 15" id="KW-0963">Cytoplasm</keyword>
<evidence type="ECO:0000259" key="16">
    <source>
        <dbReference type="PROSITE" id="PS50137"/>
    </source>
</evidence>
<dbReference type="GO" id="GO:0019843">
    <property type="term" value="F:rRNA binding"/>
    <property type="evidence" value="ECO:0007669"/>
    <property type="project" value="UniProtKB-KW"/>
</dbReference>
<dbReference type="Gene3D" id="3.30.160.20">
    <property type="match status" value="1"/>
</dbReference>
<dbReference type="FunFam" id="3.30.160.20:FF:000003">
    <property type="entry name" value="Ribonuclease 3"/>
    <property type="match status" value="1"/>
</dbReference>
<evidence type="ECO:0000256" key="3">
    <source>
        <dbReference type="ARBA" id="ARBA00010183"/>
    </source>
</evidence>
<feature type="domain" description="RNase III" evidence="17">
    <location>
        <begin position="7"/>
        <end position="129"/>
    </location>
</feature>
<dbReference type="CDD" id="cd10845">
    <property type="entry name" value="DSRM_RNAse_III_family"/>
    <property type="match status" value="1"/>
</dbReference>
<dbReference type="SUPFAM" id="SSF69065">
    <property type="entry name" value="RNase III domain-like"/>
    <property type="match status" value="1"/>
</dbReference>
<dbReference type="GO" id="GO:0006397">
    <property type="term" value="P:mRNA processing"/>
    <property type="evidence" value="ECO:0007669"/>
    <property type="project" value="UniProtKB-UniRule"/>
</dbReference>
<keyword evidence="14 15" id="KW-0694">RNA-binding</keyword>
<keyword evidence="10 15" id="KW-0479">Metal-binding</keyword>
<proteinExistence type="inferred from homology"/>
<evidence type="ECO:0000256" key="15">
    <source>
        <dbReference type="HAMAP-Rule" id="MF_00104"/>
    </source>
</evidence>
<keyword evidence="7 15" id="KW-0507">mRNA processing</keyword>
<dbReference type="SMART" id="SM00535">
    <property type="entry name" value="RIBOc"/>
    <property type="match status" value="1"/>
</dbReference>
<evidence type="ECO:0000313" key="18">
    <source>
        <dbReference type="EMBL" id="TDU25867.1"/>
    </source>
</evidence>
<dbReference type="GO" id="GO:0046872">
    <property type="term" value="F:metal ion binding"/>
    <property type="evidence" value="ECO:0007669"/>
    <property type="project" value="UniProtKB-KW"/>
</dbReference>
<dbReference type="GO" id="GO:0003725">
    <property type="term" value="F:double-stranded RNA binding"/>
    <property type="evidence" value="ECO:0007669"/>
    <property type="project" value="TreeGrafter"/>
</dbReference>
<keyword evidence="13 15" id="KW-0460">Magnesium</keyword>
<dbReference type="SUPFAM" id="SSF54768">
    <property type="entry name" value="dsRNA-binding domain-like"/>
    <property type="match status" value="1"/>
</dbReference>
<feature type="binding site" evidence="15">
    <location>
        <position position="118"/>
    </location>
    <ligand>
        <name>Mg(2+)</name>
        <dbReference type="ChEBI" id="CHEBI:18420"/>
    </ligand>
</feature>
<accession>A0A4R7NXG7</accession>
<dbReference type="FunFam" id="1.10.1520.10:FF:000001">
    <property type="entry name" value="Ribonuclease 3"/>
    <property type="match status" value="1"/>
</dbReference>
<feature type="active site" evidence="15">
    <location>
        <position position="46"/>
    </location>
</feature>
<dbReference type="GO" id="GO:0008033">
    <property type="term" value="P:tRNA processing"/>
    <property type="evidence" value="ECO:0007669"/>
    <property type="project" value="UniProtKB-KW"/>
</dbReference>
<keyword evidence="19" id="KW-1185">Reference proteome</keyword>
<evidence type="ECO:0000256" key="2">
    <source>
        <dbReference type="ARBA" id="ARBA00004496"/>
    </source>
</evidence>
<evidence type="ECO:0000256" key="9">
    <source>
        <dbReference type="ARBA" id="ARBA00022722"/>
    </source>
</evidence>
<dbReference type="CDD" id="cd00593">
    <property type="entry name" value="RIBOc"/>
    <property type="match status" value="1"/>
</dbReference>
<feature type="domain" description="DRBM" evidence="16">
    <location>
        <begin position="156"/>
        <end position="226"/>
    </location>
</feature>
<gene>
    <name evidence="15" type="primary">rnc</name>
    <name evidence="18" type="ORF">DFR24_4312</name>
</gene>
<comment type="subunit">
    <text evidence="4 15">Homodimer.</text>
</comment>
<keyword evidence="6 15" id="KW-0698">rRNA processing</keyword>
<dbReference type="GO" id="GO:0010468">
    <property type="term" value="P:regulation of gene expression"/>
    <property type="evidence" value="ECO:0007669"/>
    <property type="project" value="TreeGrafter"/>
</dbReference>
<dbReference type="RefSeq" id="WP_210772473.1">
    <property type="nucleotide sequence ID" value="NZ_MWIN01000013.1"/>
</dbReference>
<evidence type="ECO:0000256" key="11">
    <source>
        <dbReference type="ARBA" id="ARBA00022759"/>
    </source>
</evidence>
<feature type="active site" evidence="15">
    <location>
        <position position="118"/>
    </location>
</feature>
<keyword evidence="12 15" id="KW-0378">Hydrolase</keyword>
<evidence type="ECO:0000256" key="4">
    <source>
        <dbReference type="ARBA" id="ARBA00011738"/>
    </source>
</evidence>
<feature type="binding site" evidence="15">
    <location>
        <position position="115"/>
    </location>
    <ligand>
        <name>Mg(2+)</name>
        <dbReference type="ChEBI" id="CHEBI:18420"/>
    </ligand>
</feature>
<dbReference type="PROSITE" id="PS00517">
    <property type="entry name" value="RNASE_3_1"/>
    <property type="match status" value="1"/>
</dbReference>
<comment type="subcellular location">
    <subcellularLocation>
        <location evidence="2 15">Cytoplasm</location>
    </subcellularLocation>
</comment>
<dbReference type="PROSITE" id="PS50142">
    <property type="entry name" value="RNASE_3_2"/>
    <property type="match status" value="1"/>
</dbReference>
<evidence type="ECO:0000256" key="6">
    <source>
        <dbReference type="ARBA" id="ARBA00022552"/>
    </source>
</evidence>
<dbReference type="Pfam" id="PF00035">
    <property type="entry name" value="dsrm"/>
    <property type="match status" value="1"/>
</dbReference>
<comment type="caution">
    <text evidence="18">The sequence shown here is derived from an EMBL/GenBank/DDBJ whole genome shotgun (WGS) entry which is preliminary data.</text>
</comment>
<dbReference type="EMBL" id="SOBT01000011">
    <property type="protein sequence ID" value="TDU25867.1"/>
    <property type="molecule type" value="Genomic_DNA"/>
</dbReference>
<protein>
    <recommendedName>
        <fullName evidence="15">Ribonuclease 3</fullName>
        <ecNumber evidence="15">3.1.26.3</ecNumber>
    </recommendedName>
    <alternativeName>
        <fullName evidence="15">Ribonuclease III</fullName>
        <shortName evidence="15">RNase III</shortName>
    </alternativeName>
</protein>
<dbReference type="SMART" id="SM00358">
    <property type="entry name" value="DSRM"/>
    <property type="match status" value="1"/>
</dbReference>